<evidence type="ECO:0000256" key="7">
    <source>
        <dbReference type="ARBA" id="ARBA00022989"/>
    </source>
</evidence>
<dbReference type="OrthoDB" id="430354at2759"/>
<evidence type="ECO:0000256" key="11">
    <source>
        <dbReference type="SAM" id="Phobius"/>
    </source>
</evidence>
<dbReference type="PANTHER" id="PTHR31392:SF1">
    <property type="entry name" value="ALPHA-1,3-MANNOSYLTRANSFERASE MNN1-RELATED"/>
    <property type="match status" value="1"/>
</dbReference>
<comment type="similarity">
    <text evidence="2">Belongs to the MNN1/MNT family.</text>
</comment>
<keyword evidence="13" id="KW-1185">Reference proteome</keyword>
<keyword evidence="3" id="KW-0328">Glycosyltransferase</keyword>
<dbReference type="PANTHER" id="PTHR31392">
    <property type="entry name" value="ALPHA-1,3-MANNOSYLTRANSFERASE MNN1-RELATED"/>
    <property type="match status" value="1"/>
</dbReference>
<keyword evidence="6" id="KW-0735">Signal-anchor</keyword>
<dbReference type="InterPro" id="IPR022751">
    <property type="entry name" value="Alpha_mannosyltransferase"/>
</dbReference>
<comment type="subcellular location">
    <subcellularLocation>
        <location evidence="1">Membrane</location>
        <topology evidence="1">Single-pass type II membrane protein</topology>
    </subcellularLocation>
</comment>
<dbReference type="GO" id="GO:0006493">
    <property type="term" value="P:protein O-linked glycosylation"/>
    <property type="evidence" value="ECO:0007669"/>
    <property type="project" value="TreeGrafter"/>
</dbReference>
<evidence type="ECO:0000313" key="12">
    <source>
        <dbReference type="EMBL" id="ORY73162.1"/>
    </source>
</evidence>
<dbReference type="EMBL" id="MCOG01000035">
    <property type="protein sequence ID" value="ORY73162.1"/>
    <property type="molecule type" value="Genomic_DNA"/>
</dbReference>
<dbReference type="SUPFAM" id="SSF53448">
    <property type="entry name" value="Nucleotide-diphospho-sugar transferases"/>
    <property type="match status" value="1"/>
</dbReference>
<dbReference type="GO" id="GO:0016020">
    <property type="term" value="C:membrane"/>
    <property type="evidence" value="ECO:0007669"/>
    <property type="project" value="UniProtKB-SubCell"/>
</dbReference>
<dbReference type="GO" id="GO:0005794">
    <property type="term" value="C:Golgi apparatus"/>
    <property type="evidence" value="ECO:0007669"/>
    <property type="project" value="TreeGrafter"/>
</dbReference>
<keyword evidence="8 11" id="KW-0472">Membrane</keyword>
<feature type="compositionally biased region" description="Low complexity" evidence="10">
    <location>
        <begin position="117"/>
        <end position="152"/>
    </location>
</feature>
<evidence type="ECO:0000256" key="10">
    <source>
        <dbReference type="SAM" id="MobiDB-lite"/>
    </source>
</evidence>
<organism evidence="12 13">
    <name type="scientific">Neocallimastix californiae</name>
    <dbReference type="NCBI Taxonomy" id="1754190"/>
    <lineage>
        <taxon>Eukaryota</taxon>
        <taxon>Fungi</taxon>
        <taxon>Fungi incertae sedis</taxon>
        <taxon>Chytridiomycota</taxon>
        <taxon>Chytridiomycota incertae sedis</taxon>
        <taxon>Neocallimastigomycetes</taxon>
        <taxon>Neocallimastigales</taxon>
        <taxon>Neocallimastigaceae</taxon>
        <taxon>Neocallimastix</taxon>
    </lineage>
</organism>
<accession>A0A1Y2ENR1</accession>
<evidence type="ECO:0008006" key="14">
    <source>
        <dbReference type="Google" id="ProtNLM"/>
    </source>
</evidence>
<evidence type="ECO:0000256" key="4">
    <source>
        <dbReference type="ARBA" id="ARBA00022679"/>
    </source>
</evidence>
<evidence type="ECO:0000256" key="6">
    <source>
        <dbReference type="ARBA" id="ARBA00022968"/>
    </source>
</evidence>
<comment type="caution">
    <text evidence="12">The sequence shown here is derived from an EMBL/GenBank/DDBJ whole genome shotgun (WGS) entry which is preliminary data.</text>
</comment>
<evidence type="ECO:0000256" key="3">
    <source>
        <dbReference type="ARBA" id="ARBA00022676"/>
    </source>
</evidence>
<evidence type="ECO:0000256" key="8">
    <source>
        <dbReference type="ARBA" id="ARBA00023136"/>
    </source>
</evidence>
<feature type="region of interest" description="Disordered" evidence="10">
    <location>
        <begin position="84"/>
        <end position="192"/>
    </location>
</feature>
<evidence type="ECO:0000256" key="5">
    <source>
        <dbReference type="ARBA" id="ARBA00022692"/>
    </source>
</evidence>
<name>A0A1Y2ENR1_9FUNG</name>
<protein>
    <recommendedName>
        <fullName evidence="14">Nucleotide-diphospho-sugar transferase</fullName>
    </recommendedName>
</protein>
<keyword evidence="5 11" id="KW-0812">Transmembrane</keyword>
<gene>
    <name evidence="12" type="ORF">LY90DRAFT_378832</name>
</gene>
<dbReference type="InterPro" id="IPR029044">
    <property type="entry name" value="Nucleotide-diphossugar_trans"/>
</dbReference>
<dbReference type="GO" id="GO:0000033">
    <property type="term" value="F:alpha-1,3-mannosyltransferase activity"/>
    <property type="evidence" value="ECO:0007669"/>
    <property type="project" value="TreeGrafter"/>
</dbReference>
<evidence type="ECO:0000313" key="13">
    <source>
        <dbReference type="Proteomes" id="UP000193920"/>
    </source>
</evidence>
<dbReference type="Pfam" id="PF11051">
    <property type="entry name" value="Mannosyl_trans3"/>
    <property type="match status" value="1"/>
</dbReference>
<feature type="compositionally biased region" description="Low complexity" evidence="10">
    <location>
        <begin position="87"/>
        <end position="110"/>
    </location>
</feature>
<feature type="transmembrane region" description="Helical" evidence="11">
    <location>
        <begin position="9"/>
        <end position="29"/>
    </location>
</feature>
<evidence type="ECO:0000256" key="9">
    <source>
        <dbReference type="ARBA" id="ARBA00023180"/>
    </source>
</evidence>
<dbReference type="STRING" id="1754190.A0A1Y2ENR1"/>
<evidence type="ECO:0000256" key="1">
    <source>
        <dbReference type="ARBA" id="ARBA00004606"/>
    </source>
</evidence>
<dbReference type="Proteomes" id="UP000193920">
    <property type="component" value="Unassembled WGS sequence"/>
</dbReference>
<keyword evidence="7 11" id="KW-1133">Transmembrane helix</keyword>
<keyword evidence="9" id="KW-0325">Glycoprotein</keyword>
<reference evidence="12 13" key="1">
    <citation type="submission" date="2016-08" db="EMBL/GenBank/DDBJ databases">
        <title>A Parts List for Fungal Cellulosomes Revealed by Comparative Genomics.</title>
        <authorList>
            <consortium name="DOE Joint Genome Institute"/>
            <person name="Haitjema C.H."/>
            <person name="Gilmore S.P."/>
            <person name="Henske J.K."/>
            <person name="Solomon K.V."/>
            <person name="De Groot R."/>
            <person name="Kuo A."/>
            <person name="Mondo S.J."/>
            <person name="Salamov A.A."/>
            <person name="Labutti K."/>
            <person name="Zhao Z."/>
            <person name="Chiniquy J."/>
            <person name="Barry K."/>
            <person name="Brewer H.M."/>
            <person name="Purvine S.O."/>
            <person name="Wright A.T."/>
            <person name="Boxma B."/>
            <person name="Van Alen T."/>
            <person name="Hackstein J.H."/>
            <person name="Baker S.E."/>
            <person name="Grigoriev I.V."/>
            <person name="O'Malley M.A."/>
        </authorList>
    </citation>
    <scope>NUCLEOTIDE SEQUENCE [LARGE SCALE GENOMIC DNA]</scope>
    <source>
        <strain evidence="12 13">G1</strain>
    </source>
</reference>
<dbReference type="AlphaFoldDB" id="A0A1Y2ENR1"/>
<evidence type="ECO:0000256" key="2">
    <source>
        <dbReference type="ARBA" id="ARBA00009105"/>
    </source>
</evidence>
<keyword evidence="4" id="KW-0808">Transferase</keyword>
<proteinExistence type="inferred from homology"/>
<sequence>MKIFKRRRAIILIVPFLILLCSFIAIFTFQRAHYNKIIHQLSENHINKNVQQNINNEVLQQNVSEALQQNINNETLEQNVDNETLKHNNNNNNINNNEVHQNNNDEVQQNDNKENQNDNTEVQQNTNTEVQQNDNTEVQQQNDNTEVQQQNDSTEVQQNDNKEKQNDNTEVQKNNNDDNNNNKEGLQQQQNDDKKIITSLDYFIELRNQIELHSALWDSVFEREDILKFKNGISKYKNGLLQESSFMSQKHFKKNISGNKKMLATLHQDLYPWLYGHRYHSFQKMIESFNGKGIVICTGEKHFRYARSTIDALRNVINCTLPIEVFYAGNNDLSLENRNILSGYENVYLSDITTYFDNTIVDIEGWAIKPFAILASRFEEVILMDADVVYLHNPEDLFEEEGYLKVGTLFFKDRSLFPGPNDQIKWMKSWLSDPLFETSKLRFYNQQSVHEMESSTVVIHKIKTLTGLLAACKLNEKRIRSEVVYKKVYGDKETFWIGFDMARMHYNLNPTPIAFTGKCYKIESVDIMGISFTINYIFGMDI</sequence>